<keyword evidence="2" id="KW-0804">Transcription</keyword>
<organism evidence="5 6">
    <name type="scientific">Didymella pomorum</name>
    <dbReference type="NCBI Taxonomy" id="749634"/>
    <lineage>
        <taxon>Eukaryota</taxon>
        <taxon>Fungi</taxon>
        <taxon>Dikarya</taxon>
        <taxon>Ascomycota</taxon>
        <taxon>Pezizomycotina</taxon>
        <taxon>Dothideomycetes</taxon>
        <taxon>Pleosporomycetidae</taxon>
        <taxon>Pleosporales</taxon>
        <taxon>Pleosporineae</taxon>
        <taxon>Didymellaceae</taxon>
        <taxon>Didymella</taxon>
    </lineage>
</organism>
<keyword evidence="3" id="KW-0539">Nucleus</keyword>
<comment type="caution">
    <text evidence="5">The sequence shown here is derived from an EMBL/GenBank/DDBJ whole genome shotgun (WGS) entry which is preliminary data.</text>
</comment>
<evidence type="ECO:0000256" key="3">
    <source>
        <dbReference type="ARBA" id="ARBA00023242"/>
    </source>
</evidence>
<evidence type="ECO:0000256" key="1">
    <source>
        <dbReference type="ARBA" id="ARBA00004123"/>
    </source>
</evidence>
<sequence length="762" mass="84007">MSRRQSRNKSTASYHVGDEYSFLDEDEDDAGSSQKRRPVAEDDDEDGDDFMPDANIEEEPEDDSDEDLVEEEESDGDAAGEDEELARESSDIGGDDVQVTPSCPSTGKGKGKAAVRVLPQAPPPQAVAPVQVPHSFARSGGRKINMDDQQMRSRGIADFSKQGGQEVRLKDLFGPASSDLSPIRMTRDEWKLQEALPIHGVGVKRSFFESGEARAKDEKQLQAWYADTGRAEFMKVQITSTLTQEQGSKYMLNEGRESINVLMGVAKSPKVYSLKKNAFVNVADPFKDKDQRRGWLFHLGSRVQEAQWMTNEDGRTQYLAVATQQRDMTAEPAPRMEQASAPAFSATRPFAASIQIWAFESTKNGAMGTSKEPRLAIVICADWGAPKHFRWSPIVPHDRKIPLGGNQTVDVGLLAGIWSDGRVRVLNIEIPEANEETVEPVYMRFSQAAFEVSIPQTVPTCLQWLSGSTLAVGSAAGTLAVWTLTRPGTVSRSPPSRSSPRPWLYKQIGDTYVLTLLSGWPSQPQFLSASTADGFARLYDIRSPDADTVASVRGRVLVATQAWHEHTQSFVMPDEYYILKHNNIRRFYHNIYSARAESSIVRVATSPVHPGILIGGASGAIFATNPVGRVVNTKIVPWQQNWFVHEWRPPVEQMVTKPPGHNTNAQDGEVQEETDPKIPRAPSSALSEPMVRITEGYKAVQPGIAYSTTSKKKPENENSTLITVYEEKSSVSALAWNPNLKFGTWAAAGMNSGLLRVEDIGV</sequence>
<evidence type="ECO:0000313" key="5">
    <source>
        <dbReference type="EMBL" id="KAJ4403435.1"/>
    </source>
</evidence>
<feature type="region of interest" description="Disordered" evidence="4">
    <location>
        <begin position="656"/>
        <end position="685"/>
    </location>
</feature>
<evidence type="ECO:0008006" key="7">
    <source>
        <dbReference type="Google" id="ProtNLM"/>
    </source>
</evidence>
<feature type="region of interest" description="Disordered" evidence="4">
    <location>
        <begin position="1"/>
        <end position="114"/>
    </location>
</feature>
<comment type="subcellular location">
    <subcellularLocation>
        <location evidence="1">Nucleus</location>
    </subcellularLocation>
</comment>
<gene>
    <name evidence="5" type="ORF">N0V91_006487</name>
</gene>
<dbReference type="Gene3D" id="2.130.10.10">
    <property type="entry name" value="YVTN repeat-like/Quinoprotein amine dehydrogenase"/>
    <property type="match status" value="1"/>
</dbReference>
<feature type="compositionally biased region" description="Acidic residues" evidence="4">
    <location>
        <begin position="21"/>
        <end position="30"/>
    </location>
</feature>
<dbReference type="InterPro" id="IPR015943">
    <property type="entry name" value="WD40/YVTN_repeat-like_dom_sf"/>
</dbReference>
<dbReference type="EMBL" id="JAPEVA010000051">
    <property type="protein sequence ID" value="KAJ4403435.1"/>
    <property type="molecule type" value="Genomic_DNA"/>
</dbReference>
<dbReference type="PANTHER" id="PTHR15052">
    <property type="entry name" value="RNA POLYMERASE III TRANSCRIPTION INITIATION FACTOR COMPLEX SUBUNIT"/>
    <property type="match status" value="1"/>
</dbReference>
<dbReference type="AlphaFoldDB" id="A0A9W8ZCQ1"/>
<dbReference type="InterPro" id="IPR052416">
    <property type="entry name" value="GTF3C_component"/>
</dbReference>
<dbReference type="GO" id="GO:0005634">
    <property type="term" value="C:nucleus"/>
    <property type="evidence" value="ECO:0007669"/>
    <property type="project" value="UniProtKB-SubCell"/>
</dbReference>
<evidence type="ECO:0000313" key="6">
    <source>
        <dbReference type="Proteomes" id="UP001140510"/>
    </source>
</evidence>
<name>A0A9W8ZCQ1_9PLEO</name>
<protein>
    <recommendedName>
        <fullName evidence="7">Transcription factor</fullName>
    </recommendedName>
</protein>
<proteinExistence type="predicted"/>
<dbReference type="PANTHER" id="PTHR15052:SF2">
    <property type="entry name" value="GENERAL TRANSCRIPTION FACTOR 3C POLYPEPTIDE 2"/>
    <property type="match status" value="1"/>
</dbReference>
<dbReference type="GO" id="GO:0006383">
    <property type="term" value="P:transcription by RNA polymerase III"/>
    <property type="evidence" value="ECO:0007669"/>
    <property type="project" value="TreeGrafter"/>
</dbReference>
<evidence type="ECO:0000256" key="4">
    <source>
        <dbReference type="SAM" id="MobiDB-lite"/>
    </source>
</evidence>
<feature type="compositionally biased region" description="Acidic residues" evidence="4">
    <location>
        <begin position="41"/>
        <end position="85"/>
    </location>
</feature>
<dbReference type="InterPro" id="IPR036322">
    <property type="entry name" value="WD40_repeat_dom_sf"/>
</dbReference>
<evidence type="ECO:0000256" key="2">
    <source>
        <dbReference type="ARBA" id="ARBA00023163"/>
    </source>
</evidence>
<dbReference type="SUPFAM" id="SSF50978">
    <property type="entry name" value="WD40 repeat-like"/>
    <property type="match status" value="1"/>
</dbReference>
<dbReference type="GO" id="GO:0000127">
    <property type="term" value="C:transcription factor TFIIIC complex"/>
    <property type="evidence" value="ECO:0007669"/>
    <property type="project" value="TreeGrafter"/>
</dbReference>
<accession>A0A9W8ZCQ1</accession>
<reference evidence="5" key="1">
    <citation type="submission" date="2022-10" db="EMBL/GenBank/DDBJ databases">
        <title>Tapping the CABI collections for fungal endophytes: first genome assemblies for Collariella, Neodidymelliopsis, Ascochyta clinopodiicola, Didymella pomorum, Didymosphaeria variabile, Neocosmospora piperis and Neocucurbitaria cava.</title>
        <authorList>
            <person name="Hill R."/>
        </authorList>
    </citation>
    <scope>NUCLEOTIDE SEQUENCE</scope>
    <source>
        <strain evidence="5">IMI 355091</strain>
    </source>
</reference>
<keyword evidence="6" id="KW-1185">Reference proteome</keyword>
<dbReference type="OrthoDB" id="4703at2759"/>
<dbReference type="Proteomes" id="UP001140510">
    <property type="component" value="Unassembled WGS sequence"/>
</dbReference>